<dbReference type="CDD" id="cd02947">
    <property type="entry name" value="TRX_family"/>
    <property type="match status" value="1"/>
</dbReference>
<name>A0A1I6L4E7_9EURY</name>
<reference evidence="2 3" key="1">
    <citation type="submission" date="2016-10" db="EMBL/GenBank/DDBJ databases">
        <authorList>
            <person name="de Groot N.N."/>
        </authorList>
    </citation>
    <scope>NUCLEOTIDE SEQUENCE [LARGE SCALE GENOMIC DNA]</scope>
    <source>
        <strain evidence="2 3">CGMCC 1.10457</strain>
    </source>
</reference>
<dbReference type="PANTHER" id="PTHR45663">
    <property type="entry name" value="GEO12009P1"/>
    <property type="match status" value="1"/>
</dbReference>
<evidence type="ECO:0000313" key="2">
    <source>
        <dbReference type="EMBL" id="SFR98312.1"/>
    </source>
</evidence>
<dbReference type="Gene3D" id="3.40.30.10">
    <property type="entry name" value="Glutaredoxin"/>
    <property type="match status" value="1"/>
</dbReference>
<proteinExistence type="predicted"/>
<dbReference type="STRING" id="767519.SAMN05216559_2011"/>
<dbReference type="InterPro" id="IPR036249">
    <property type="entry name" value="Thioredoxin-like_sf"/>
</dbReference>
<protein>
    <submittedName>
        <fullName evidence="2">Thioredoxin</fullName>
    </submittedName>
</protein>
<dbReference type="SUPFAM" id="SSF52833">
    <property type="entry name" value="Thioredoxin-like"/>
    <property type="match status" value="1"/>
</dbReference>
<dbReference type="AlphaFoldDB" id="A0A1I6L4E7"/>
<accession>A0A1I6L4E7</accession>
<dbReference type="Pfam" id="PF00085">
    <property type="entry name" value="Thioredoxin"/>
    <property type="match status" value="1"/>
</dbReference>
<dbReference type="PROSITE" id="PS51352">
    <property type="entry name" value="THIOREDOXIN_2"/>
    <property type="match status" value="1"/>
</dbReference>
<organism evidence="2 3">
    <name type="scientific">Halomicrobium zhouii</name>
    <dbReference type="NCBI Taxonomy" id="767519"/>
    <lineage>
        <taxon>Archaea</taxon>
        <taxon>Methanobacteriati</taxon>
        <taxon>Methanobacteriota</taxon>
        <taxon>Stenosarchaea group</taxon>
        <taxon>Halobacteria</taxon>
        <taxon>Halobacteriales</taxon>
        <taxon>Haloarculaceae</taxon>
        <taxon>Halomicrobium</taxon>
    </lineage>
</organism>
<feature type="domain" description="Thioredoxin" evidence="1">
    <location>
        <begin position="1"/>
        <end position="110"/>
    </location>
</feature>
<dbReference type="InterPro" id="IPR013766">
    <property type="entry name" value="Thioredoxin_domain"/>
</dbReference>
<dbReference type="RefSeq" id="WP_089816356.1">
    <property type="nucleotide sequence ID" value="NZ_FOZK01000002.1"/>
</dbReference>
<dbReference type="GO" id="GO:0015035">
    <property type="term" value="F:protein-disulfide reductase activity"/>
    <property type="evidence" value="ECO:0007669"/>
    <property type="project" value="TreeGrafter"/>
</dbReference>
<dbReference type="OrthoDB" id="35385at2157"/>
<dbReference type="EMBL" id="FOZK01000002">
    <property type="protein sequence ID" value="SFR98312.1"/>
    <property type="molecule type" value="Genomic_DNA"/>
</dbReference>
<gene>
    <name evidence="2" type="ORF">SAMN05216559_2011</name>
</gene>
<evidence type="ECO:0000259" key="1">
    <source>
        <dbReference type="PROSITE" id="PS51352"/>
    </source>
</evidence>
<evidence type="ECO:0000313" key="3">
    <source>
        <dbReference type="Proteomes" id="UP000199062"/>
    </source>
</evidence>
<sequence length="110" mass="12191">MTTAEELDRPVPLDSQTELDDFLANHDRVLVEFYTDGCGICQSMEPVLSGVARSADVAVATMNPRDDPPLVEEYDVRSVPKLLYFEDGDLVDTREDGFVPADDLLELIGE</sequence>
<dbReference type="GO" id="GO:0005737">
    <property type="term" value="C:cytoplasm"/>
    <property type="evidence" value="ECO:0007669"/>
    <property type="project" value="TreeGrafter"/>
</dbReference>
<keyword evidence="3" id="KW-1185">Reference proteome</keyword>
<dbReference type="PANTHER" id="PTHR45663:SF11">
    <property type="entry name" value="GEO12009P1"/>
    <property type="match status" value="1"/>
</dbReference>
<dbReference type="Proteomes" id="UP000199062">
    <property type="component" value="Unassembled WGS sequence"/>
</dbReference>